<dbReference type="WBParaSite" id="TCONS_00006393.p1">
    <property type="protein sequence ID" value="TCONS_00006393.p1"/>
    <property type="gene ID" value="XLOC_004545"/>
</dbReference>
<dbReference type="PANTHER" id="PTHR15036">
    <property type="entry name" value="PIKACHURIN-LIKE PROTEIN"/>
    <property type="match status" value="1"/>
</dbReference>
<reference evidence="6" key="1">
    <citation type="submission" date="2024-02" db="UniProtKB">
        <authorList>
            <consortium name="WormBaseParasite"/>
        </authorList>
    </citation>
    <scope>IDENTIFICATION</scope>
</reference>
<evidence type="ECO:0000259" key="4">
    <source>
        <dbReference type="PROSITE" id="PS50025"/>
    </source>
</evidence>
<feature type="region of interest" description="Disordered" evidence="2">
    <location>
        <begin position="822"/>
        <end position="843"/>
    </location>
</feature>
<keyword evidence="3" id="KW-0812">Transmembrane</keyword>
<dbReference type="InterPro" id="IPR050372">
    <property type="entry name" value="Neurexin-related_CASP"/>
</dbReference>
<keyword evidence="3" id="KW-1133">Transmembrane helix</keyword>
<comment type="caution">
    <text evidence="1">Lacks conserved residue(s) required for the propagation of feature annotation.</text>
</comment>
<evidence type="ECO:0000313" key="5">
    <source>
        <dbReference type="Proteomes" id="UP000035681"/>
    </source>
</evidence>
<name>A0AAF5D624_STRER</name>
<dbReference type="Gene3D" id="2.60.120.200">
    <property type="match status" value="2"/>
</dbReference>
<dbReference type="Proteomes" id="UP000035681">
    <property type="component" value="Unplaced"/>
</dbReference>
<evidence type="ECO:0000256" key="2">
    <source>
        <dbReference type="SAM" id="MobiDB-lite"/>
    </source>
</evidence>
<keyword evidence="5" id="KW-1185">Reference proteome</keyword>
<dbReference type="Pfam" id="PF26430">
    <property type="entry name" value="ConA_BAM2"/>
    <property type="match status" value="1"/>
</dbReference>
<accession>A0AAF5D624</accession>
<organism evidence="5 6">
    <name type="scientific">Strongyloides stercoralis</name>
    <name type="common">Threadworm</name>
    <dbReference type="NCBI Taxonomy" id="6248"/>
    <lineage>
        <taxon>Eukaryota</taxon>
        <taxon>Metazoa</taxon>
        <taxon>Ecdysozoa</taxon>
        <taxon>Nematoda</taxon>
        <taxon>Chromadorea</taxon>
        <taxon>Rhabditida</taxon>
        <taxon>Tylenchina</taxon>
        <taxon>Panagrolaimomorpha</taxon>
        <taxon>Strongyloidoidea</taxon>
        <taxon>Strongyloididae</taxon>
        <taxon>Strongyloides</taxon>
    </lineage>
</organism>
<feature type="region of interest" description="Disordered" evidence="2">
    <location>
        <begin position="858"/>
        <end position="881"/>
    </location>
</feature>
<keyword evidence="3" id="KW-0472">Membrane</keyword>
<dbReference type="PROSITE" id="PS50025">
    <property type="entry name" value="LAM_G_DOMAIN"/>
    <property type="match status" value="1"/>
</dbReference>
<dbReference type="SUPFAM" id="SSF49899">
    <property type="entry name" value="Concanavalin A-like lectins/glucanases"/>
    <property type="match status" value="2"/>
</dbReference>
<dbReference type="InterPro" id="IPR058815">
    <property type="entry name" value="ConA_BAM2-like"/>
</dbReference>
<dbReference type="InterPro" id="IPR001791">
    <property type="entry name" value="Laminin_G"/>
</dbReference>
<sequence>MINLKKLKTPHGVQRLTVTNEHAGIVHLLSTQSKSLPEISLNSNKSNLNVPFIKLSPLICQQVVIPRNECIFELNANSDFVKIVLTPIDQLLSLNFRTDQPNTRFFTVHYTNNHILNIDIVDGYLLTVNHLIHPLKFISSGKWHHLTIDLNNAVIYIDGITTAISIAPSNSQERRKMISFIEFNLNGQLTNIHLNTEHNILCDGNPKLNIQITQMFLRKICPHYGENYCHCQAPLSALTLSNKNKLYNCENDKNKLNGFQLARTTNKVSFLFLQHIFDNFKSLSVSFKSDSNTGLIFFGVSKLSKSKESSIIQIHYVNEEMYALQCFKTDTLSRRCQSCQIRKKNGFALEEWITVSIFHYNEYQFMTVDEQICQLIPNIHDFDSSLLYKISENVENALFVGGMFYAKSSNLWKKMNTETITPYLDTTREKPPSLRGCISNLFINGKKQKLDKLFSEQVALFSRDNNEDVFSMTPRCNKCPEEYQCYNARCRPSTPILGSESVCDCASILAIKKPNTQSCLLPDFVSNNITLKKEETTVENLLLTHSTPIILDNIKFFGNKRAIMDKVFLLLRFPSASDSLVTILDFGSIRILVGNKGTRVIVEIDFLHREEFIINNNDNRLNLLNFERTPFIGTTSESRSIKIQLNDDIRYLPIEEIPLPNGAELTISPVVSSNNIKNPGCIVTFSVSYEYKETQLSHYPENRIDQKDILSLIINEIKKQDPGLAKNLIQTTPCGIRDSSLWSFPGTSSIGLLTEYTSDPFFESNNRKSNWIHFLFFLIIIVFLILLLICLCFNCVIRCRRAGSYKTKSKIDSTKGYNIIKRPLPKDGKTKRSCKSRLQSNTSEKEYLQYESVIGSGTMEYSPKTTSTHTPSSPDEWQRQPVRASRTYIERLSNMKSLQAKNINNFDTPIIPFQKKLSSKYSNKSDSFLNDSIDFGDSPPIYIFKAPIAIQEDEFKNGPEKSLT</sequence>
<evidence type="ECO:0000313" key="6">
    <source>
        <dbReference type="WBParaSite" id="TCONS_00006393.p1"/>
    </source>
</evidence>
<evidence type="ECO:0000256" key="3">
    <source>
        <dbReference type="SAM" id="Phobius"/>
    </source>
</evidence>
<proteinExistence type="predicted"/>
<feature type="transmembrane region" description="Helical" evidence="3">
    <location>
        <begin position="771"/>
        <end position="797"/>
    </location>
</feature>
<dbReference type="InterPro" id="IPR013320">
    <property type="entry name" value="ConA-like_dom_sf"/>
</dbReference>
<feature type="compositionally biased region" description="Low complexity" evidence="2">
    <location>
        <begin position="862"/>
        <end position="874"/>
    </location>
</feature>
<protein>
    <submittedName>
        <fullName evidence="6">LAM_G_DOMAIN domain-containing protein</fullName>
    </submittedName>
</protein>
<evidence type="ECO:0000256" key="1">
    <source>
        <dbReference type="PROSITE-ProRule" id="PRU00122"/>
    </source>
</evidence>
<dbReference type="PANTHER" id="PTHR15036:SF89">
    <property type="entry name" value="NEUREXIN 1, ISOFORM F"/>
    <property type="match status" value="1"/>
</dbReference>
<dbReference type="AlphaFoldDB" id="A0AAF5D624"/>
<feature type="domain" description="Laminin G" evidence="4">
    <location>
        <begin position="260"/>
        <end position="476"/>
    </location>
</feature>